<feature type="non-terminal residue" evidence="3">
    <location>
        <position position="1"/>
    </location>
</feature>
<dbReference type="Gene3D" id="3.30.420.10">
    <property type="entry name" value="Ribonuclease H-like superfamily/Ribonuclease H"/>
    <property type="match status" value="1"/>
</dbReference>
<sequence length="379" mass="43833">HPTLIVKDKILYKILSTRRNTNHKLLYVPPVLVTEILEAYHDYPTAGHFGTKRTYQKLKTRYFWPKMKSSIDNHIASCTKCSKFNIRRTKTPGKLLPIEPPQGVMEILGMDYWGPTTPTTNGNRYVLVITDYLSKFVIAKATPTNTAQTTAQILVDELIFRYGVPHRLITDNGVHFNNDLLKALAAKIGFHHIKSTPYHPQTNGQVERFNATFRPQLAKLQSENTNDWDEFLPAITFAYNTGQHASTTFTPFQLMYGRHATLPFDPPKDSLIMIRPSDYWIQIQRLLRIYQQTARSNIKTTQHYAKQRYDKGRNDPHYLPGDYVFSKNTSRQSKMEELYSGPYIVIQAQHPNYLIEDLESKFQKTVHVSHLAPVHERLS</sequence>
<dbReference type="EMBL" id="CAJOBA010043841">
    <property type="protein sequence ID" value="CAF4155548.1"/>
    <property type="molecule type" value="Genomic_DNA"/>
</dbReference>
<gene>
    <name evidence="2" type="ORF">OVA965_LOCUS30502</name>
    <name evidence="3" type="ORF">TMI583_LOCUS31307</name>
</gene>
<comment type="caution">
    <text evidence="3">The sequence shown here is derived from an EMBL/GenBank/DDBJ whole genome shotgun (WGS) entry which is preliminary data.</text>
</comment>
<dbReference type="Proteomes" id="UP000682733">
    <property type="component" value="Unassembled WGS sequence"/>
</dbReference>
<dbReference type="PANTHER" id="PTHR37984:SF15">
    <property type="entry name" value="INTEGRASE CATALYTIC DOMAIN-CONTAINING PROTEIN"/>
    <property type="match status" value="1"/>
</dbReference>
<dbReference type="AlphaFoldDB" id="A0A8S2RK44"/>
<organism evidence="3 4">
    <name type="scientific">Didymodactylos carnosus</name>
    <dbReference type="NCBI Taxonomy" id="1234261"/>
    <lineage>
        <taxon>Eukaryota</taxon>
        <taxon>Metazoa</taxon>
        <taxon>Spiralia</taxon>
        <taxon>Gnathifera</taxon>
        <taxon>Rotifera</taxon>
        <taxon>Eurotatoria</taxon>
        <taxon>Bdelloidea</taxon>
        <taxon>Philodinida</taxon>
        <taxon>Philodinidae</taxon>
        <taxon>Didymodactylos</taxon>
    </lineage>
</organism>
<dbReference type="FunFam" id="3.30.420.10:FF:000032">
    <property type="entry name" value="Retrovirus-related Pol polyprotein from transposon 297-like Protein"/>
    <property type="match status" value="1"/>
</dbReference>
<proteinExistence type="predicted"/>
<dbReference type="SUPFAM" id="SSF53098">
    <property type="entry name" value="Ribonuclease H-like"/>
    <property type="match status" value="1"/>
</dbReference>
<dbReference type="GO" id="GO:0003676">
    <property type="term" value="F:nucleic acid binding"/>
    <property type="evidence" value="ECO:0007669"/>
    <property type="project" value="InterPro"/>
</dbReference>
<feature type="domain" description="Integrase catalytic" evidence="1">
    <location>
        <begin position="96"/>
        <end position="259"/>
    </location>
</feature>
<evidence type="ECO:0000313" key="3">
    <source>
        <dbReference type="EMBL" id="CAF4155548.1"/>
    </source>
</evidence>
<dbReference type="Pfam" id="PF17921">
    <property type="entry name" value="Integrase_H2C2"/>
    <property type="match status" value="1"/>
</dbReference>
<dbReference type="InterPro" id="IPR041588">
    <property type="entry name" value="Integrase_H2C2"/>
</dbReference>
<dbReference type="Proteomes" id="UP000677228">
    <property type="component" value="Unassembled WGS sequence"/>
</dbReference>
<name>A0A8S2RK44_9BILA</name>
<protein>
    <recommendedName>
        <fullName evidence="1">Integrase catalytic domain-containing protein</fullName>
    </recommendedName>
</protein>
<dbReference type="Pfam" id="PF00665">
    <property type="entry name" value="rve"/>
    <property type="match status" value="1"/>
</dbReference>
<dbReference type="InterPro" id="IPR050951">
    <property type="entry name" value="Retrovirus_Pol_polyprotein"/>
</dbReference>
<reference evidence="3" key="1">
    <citation type="submission" date="2021-02" db="EMBL/GenBank/DDBJ databases">
        <authorList>
            <person name="Nowell W R."/>
        </authorList>
    </citation>
    <scope>NUCLEOTIDE SEQUENCE</scope>
</reference>
<dbReference type="InterPro" id="IPR036397">
    <property type="entry name" value="RNaseH_sf"/>
</dbReference>
<evidence type="ECO:0000259" key="1">
    <source>
        <dbReference type="PROSITE" id="PS50994"/>
    </source>
</evidence>
<dbReference type="FunFam" id="1.10.340.70:FF:000001">
    <property type="entry name" value="Retrovirus-related Pol polyprotein from transposon gypsy-like Protein"/>
    <property type="match status" value="1"/>
</dbReference>
<evidence type="ECO:0000313" key="2">
    <source>
        <dbReference type="EMBL" id="CAF1344489.1"/>
    </source>
</evidence>
<dbReference type="PANTHER" id="PTHR37984">
    <property type="entry name" value="PROTEIN CBG26694"/>
    <property type="match status" value="1"/>
</dbReference>
<dbReference type="InterPro" id="IPR012337">
    <property type="entry name" value="RNaseH-like_sf"/>
</dbReference>
<dbReference type="Gene3D" id="1.10.340.70">
    <property type="match status" value="1"/>
</dbReference>
<dbReference type="EMBL" id="CAJNOK010022209">
    <property type="protein sequence ID" value="CAF1344489.1"/>
    <property type="molecule type" value="Genomic_DNA"/>
</dbReference>
<dbReference type="InterPro" id="IPR001584">
    <property type="entry name" value="Integrase_cat-core"/>
</dbReference>
<dbReference type="GO" id="GO:0015074">
    <property type="term" value="P:DNA integration"/>
    <property type="evidence" value="ECO:0007669"/>
    <property type="project" value="InterPro"/>
</dbReference>
<evidence type="ECO:0000313" key="4">
    <source>
        <dbReference type="Proteomes" id="UP000682733"/>
    </source>
</evidence>
<dbReference type="PROSITE" id="PS50994">
    <property type="entry name" value="INTEGRASE"/>
    <property type="match status" value="1"/>
</dbReference>
<accession>A0A8S2RK44</accession>